<comment type="cofactor">
    <cofactor evidence="20">
        <name>Mg(2+)</name>
        <dbReference type="ChEBI" id="CHEBI:18420"/>
    </cofactor>
    <text evidence="20">Binds 1 Mg(2+) ion per subunit.</text>
</comment>
<evidence type="ECO:0000256" key="7">
    <source>
        <dbReference type="ARBA" id="ARBA00022679"/>
    </source>
</evidence>
<evidence type="ECO:0000256" key="4">
    <source>
        <dbReference type="ARBA" id="ARBA00007707"/>
    </source>
</evidence>
<feature type="active site" description="Proton acceptor" evidence="20">
    <location>
        <position position="363"/>
    </location>
</feature>
<dbReference type="GO" id="GO:0016020">
    <property type="term" value="C:membrane"/>
    <property type="evidence" value="ECO:0007669"/>
    <property type="project" value="GOC"/>
</dbReference>
<evidence type="ECO:0000256" key="3">
    <source>
        <dbReference type="ARBA" id="ARBA00005208"/>
    </source>
</evidence>
<feature type="domain" description="Nucleotidyl transferase" evidence="22">
    <location>
        <begin position="6"/>
        <end position="217"/>
    </location>
</feature>
<keyword evidence="7 20" id="KW-0808">Transferase</keyword>
<organism evidence="23 24">
    <name type="scientific">Jeotgalibaca arthritidis</name>
    <dbReference type="NCBI Taxonomy" id="1868794"/>
    <lineage>
        <taxon>Bacteria</taxon>
        <taxon>Bacillati</taxon>
        <taxon>Bacillota</taxon>
        <taxon>Bacilli</taxon>
        <taxon>Lactobacillales</taxon>
        <taxon>Carnobacteriaceae</taxon>
        <taxon>Jeotgalibaca</taxon>
    </lineage>
</organism>
<evidence type="ECO:0000256" key="1">
    <source>
        <dbReference type="ARBA" id="ARBA00004496"/>
    </source>
</evidence>
<dbReference type="SUPFAM" id="SSF53448">
    <property type="entry name" value="Nucleotide-diphospho-sugar transferases"/>
    <property type="match status" value="1"/>
</dbReference>
<feature type="binding site" evidence="20">
    <location>
        <position position="377"/>
    </location>
    <ligand>
        <name>UDP-N-acetyl-alpha-D-glucosamine</name>
        <dbReference type="ChEBI" id="CHEBI:57705"/>
    </ligand>
</feature>
<feature type="region of interest" description="Linker" evidence="20">
    <location>
        <begin position="231"/>
        <end position="251"/>
    </location>
</feature>
<feature type="binding site" evidence="20">
    <location>
        <position position="440"/>
    </location>
    <ligand>
        <name>acetyl-CoA</name>
        <dbReference type="ChEBI" id="CHEBI:57288"/>
    </ligand>
</feature>
<feature type="binding site" evidence="20">
    <location>
        <position position="351"/>
    </location>
    <ligand>
        <name>UDP-N-acetyl-alpha-D-glucosamine</name>
        <dbReference type="ChEBI" id="CHEBI:57705"/>
    </ligand>
</feature>
<keyword evidence="24" id="KW-1185">Reference proteome</keyword>
<dbReference type="GO" id="GO:0000902">
    <property type="term" value="P:cell morphogenesis"/>
    <property type="evidence" value="ECO:0007669"/>
    <property type="project" value="UniProtKB-UniRule"/>
</dbReference>
<dbReference type="Pfam" id="PF00483">
    <property type="entry name" value="NTP_transferase"/>
    <property type="match status" value="1"/>
</dbReference>
<keyword evidence="14 20" id="KW-0511">Multifunctional enzyme</keyword>
<dbReference type="InterPro" id="IPR029044">
    <property type="entry name" value="Nucleotide-diphossugar_trans"/>
</dbReference>
<comment type="catalytic activity">
    <reaction evidence="17 20">
        <text>alpha-D-glucosamine 1-phosphate + acetyl-CoA = N-acetyl-alpha-D-glucosamine 1-phosphate + CoA + H(+)</text>
        <dbReference type="Rhea" id="RHEA:13725"/>
        <dbReference type="ChEBI" id="CHEBI:15378"/>
        <dbReference type="ChEBI" id="CHEBI:57287"/>
        <dbReference type="ChEBI" id="CHEBI:57288"/>
        <dbReference type="ChEBI" id="CHEBI:57776"/>
        <dbReference type="ChEBI" id="CHEBI:58516"/>
        <dbReference type="EC" id="2.3.1.157"/>
    </reaction>
</comment>
<dbReference type="UniPathway" id="UPA00973"/>
<dbReference type="InterPro" id="IPR001451">
    <property type="entry name" value="Hexapep"/>
</dbReference>
<comment type="similarity">
    <text evidence="4 20">In the C-terminal section; belongs to the transferase hexapeptide repeat family.</text>
</comment>
<evidence type="ECO:0000256" key="6">
    <source>
        <dbReference type="ARBA" id="ARBA00022490"/>
    </source>
</evidence>
<dbReference type="InterPro" id="IPR005882">
    <property type="entry name" value="Bifunctional_GlmU"/>
</dbReference>
<feature type="binding site" evidence="20">
    <location>
        <position position="170"/>
    </location>
    <ligand>
        <name>UDP-N-acetyl-alpha-D-glucosamine</name>
        <dbReference type="ChEBI" id="CHEBI:57705"/>
    </ligand>
</feature>
<feature type="binding site" evidence="20">
    <location>
        <position position="333"/>
    </location>
    <ligand>
        <name>UDP-N-acetyl-alpha-D-glucosamine</name>
        <dbReference type="ChEBI" id="CHEBI:57705"/>
    </ligand>
</feature>
<dbReference type="AlphaFoldDB" id="A0A6G7K8I2"/>
<dbReference type="Gene3D" id="2.160.10.10">
    <property type="entry name" value="Hexapeptide repeat proteins"/>
    <property type="match status" value="1"/>
</dbReference>
<comment type="pathway">
    <text evidence="2 20">Nucleotide-sugar biosynthesis; UDP-N-acetyl-alpha-D-glucosamine biosynthesis; N-acetyl-alpha-D-glucosamine 1-phosphate from alpha-D-glucosamine 6-phosphate (route II): step 2/2.</text>
</comment>
<gene>
    <name evidence="20 23" type="primary">glmU</name>
    <name evidence="23" type="ORF">G7057_03080</name>
</gene>
<dbReference type="InterPro" id="IPR050065">
    <property type="entry name" value="GlmU-like"/>
</dbReference>
<dbReference type="CDD" id="cd02540">
    <property type="entry name" value="GT2_GlmU_N_bac"/>
    <property type="match status" value="1"/>
</dbReference>
<feature type="region of interest" description="N-acetyltransferase" evidence="20">
    <location>
        <begin position="252"/>
        <end position="461"/>
    </location>
</feature>
<feature type="binding site" evidence="20">
    <location>
        <position position="366"/>
    </location>
    <ligand>
        <name>UDP-N-acetyl-alpha-D-glucosamine</name>
        <dbReference type="ChEBI" id="CHEBI:57705"/>
    </ligand>
</feature>
<comment type="caution">
    <text evidence="20">Lacks conserved residue(s) required for the propagation of feature annotation.</text>
</comment>
<feature type="region of interest" description="Pyrophosphorylase" evidence="20">
    <location>
        <begin position="1"/>
        <end position="230"/>
    </location>
</feature>
<keyword evidence="9 20" id="KW-0479">Metal-binding</keyword>
<evidence type="ECO:0000256" key="14">
    <source>
        <dbReference type="ARBA" id="ARBA00023268"/>
    </source>
</evidence>
<dbReference type="HAMAP" id="MF_01631">
    <property type="entry name" value="GlmU"/>
    <property type="match status" value="1"/>
</dbReference>
<dbReference type="EC" id="2.3.1.157" evidence="20"/>
<dbReference type="NCBIfam" id="NF010934">
    <property type="entry name" value="PRK14354.1"/>
    <property type="match status" value="1"/>
</dbReference>
<dbReference type="GO" id="GO:0000287">
    <property type="term" value="F:magnesium ion binding"/>
    <property type="evidence" value="ECO:0007669"/>
    <property type="project" value="UniProtKB-UniRule"/>
</dbReference>
<dbReference type="GO" id="GO:0009252">
    <property type="term" value="P:peptidoglycan biosynthetic process"/>
    <property type="evidence" value="ECO:0007669"/>
    <property type="project" value="UniProtKB-UniRule"/>
</dbReference>
<evidence type="ECO:0000256" key="16">
    <source>
        <dbReference type="ARBA" id="ARBA00023316"/>
    </source>
</evidence>
<dbReference type="NCBIfam" id="TIGR01173">
    <property type="entry name" value="glmU"/>
    <property type="match status" value="1"/>
</dbReference>
<keyword evidence="13 20" id="KW-0573">Peptidoglycan synthesis</keyword>
<feature type="binding site" evidence="20">
    <location>
        <position position="73"/>
    </location>
    <ligand>
        <name>UDP-N-acetyl-alpha-D-glucosamine</name>
        <dbReference type="ChEBI" id="CHEBI:57705"/>
    </ligand>
</feature>
<dbReference type="Proteomes" id="UP000501451">
    <property type="component" value="Chromosome"/>
</dbReference>
<dbReference type="CDD" id="cd03353">
    <property type="entry name" value="LbH_GlmU_C"/>
    <property type="match status" value="1"/>
</dbReference>
<reference evidence="23 24" key="1">
    <citation type="journal article" date="2017" name="Int. J. Syst. Evol. Microbiol.">
        <title>Jeotgalibaca porci sp. nov. and Jeotgalibaca arthritidis sp. nov., isolated from pigs, and emended description of the genus Jeotgalibaca.</title>
        <authorList>
            <person name="Zamora L."/>
            <person name="Perez-Sancho M."/>
            <person name="Dominguez L."/>
            <person name="Fernandez-Garayzabal J.F."/>
            <person name="Vela A.I."/>
        </authorList>
    </citation>
    <scope>NUCLEOTIDE SEQUENCE [LARGE SCALE GENOMIC DNA]</scope>
    <source>
        <strain evidence="23 24">CECT 9157</strain>
    </source>
</reference>
<dbReference type="EMBL" id="CP049740">
    <property type="protein sequence ID" value="QII81558.1"/>
    <property type="molecule type" value="Genomic_DNA"/>
</dbReference>
<name>A0A6G7K8I2_9LACT</name>
<comment type="similarity">
    <text evidence="5 20">In the N-terminal section; belongs to the N-acetylglucosamine-1-phosphate uridyltransferase family.</text>
</comment>
<evidence type="ECO:0000313" key="24">
    <source>
        <dbReference type="Proteomes" id="UP000501451"/>
    </source>
</evidence>
<feature type="binding site" evidence="20">
    <location>
        <position position="140"/>
    </location>
    <ligand>
        <name>UDP-N-acetyl-alpha-D-glucosamine</name>
        <dbReference type="ChEBI" id="CHEBI:57705"/>
    </ligand>
</feature>
<evidence type="ECO:0000256" key="9">
    <source>
        <dbReference type="ARBA" id="ARBA00022723"/>
    </source>
</evidence>
<dbReference type="InterPro" id="IPR018357">
    <property type="entry name" value="Hexapep_transf_CS"/>
</dbReference>
<dbReference type="Gene3D" id="3.90.550.10">
    <property type="entry name" value="Spore Coat Polysaccharide Biosynthesis Protein SpsA, Chain A"/>
    <property type="match status" value="1"/>
</dbReference>
<dbReference type="GO" id="GO:0003977">
    <property type="term" value="F:UDP-N-acetylglucosamine diphosphorylase activity"/>
    <property type="evidence" value="ECO:0007669"/>
    <property type="project" value="UniProtKB-UniRule"/>
</dbReference>
<feature type="binding site" evidence="20">
    <location>
        <begin position="9"/>
        <end position="12"/>
    </location>
    <ligand>
        <name>UDP-N-acetyl-alpha-D-glucosamine</name>
        <dbReference type="ChEBI" id="CHEBI:57705"/>
    </ligand>
</feature>
<dbReference type="GO" id="GO:0019134">
    <property type="term" value="F:glucosamine-1-phosphate N-acetyltransferase activity"/>
    <property type="evidence" value="ECO:0007669"/>
    <property type="project" value="UniProtKB-UniRule"/>
</dbReference>
<dbReference type="GO" id="GO:0008360">
    <property type="term" value="P:regulation of cell shape"/>
    <property type="evidence" value="ECO:0007669"/>
    <property type="project" value="UniProtKB-KW"/>
</dbReference>
<evidence type="ECO:0000256" key="2">
    <source>
        <dbReference type="ARBA" id="ARBA00005166"/>
    </source>
</evidence>
<evidence type="ECO:0000256" key="18">
    <source>
        <dbReference type="ARBA" id="ARBA00048493"/>
    </source>
</evidence>
<evidence type="ECO:0000256" key="13">
    <source>
        <dbReference type="ARBA" id="ARBA00022984"/>
    </source>
</evidence>
<comment type="catalytic activity">
    <reaction evidence="18 20">
        <text>N-acetyl-alpha-D-glucosamine 1-phosphate + UTP + H(+) = UDP-N-acetyl-alpha-D-glucosamine + diphosphate</text>
        <dbReference type="Rhea" id="RHEA:13509"/>
        <dbReference type="ChEBI" id="CHEBI:15378"/>
        <dbReference type="ChEBI" id="CHEBI:33019"/>
        <dbReference type="ChEBI" id="CHEBI:46398"/>
        <dbReference type="ChEBI" id="CHEBI:57705"/>
        <dbReference type="ChEBI" id="CHEBI:57776"/>
        <dbReference type="EC" id="2.7.7.23"/>
    </reaction>
</comment>
<keyword evidence="11 20" id="KW-0460">Magnesium</keyword>
<dbReference type="EC" id="2.7.7.23" evidence="20"/>
<feature type="coiled-coil region" evidence="21">
    <location>
        <begin position="143"/>
        <end position="170"/>
    </location>
</feature>
<dbReference type="Pfam" id="PF00132">
    <property type="entry name" value="Hexapep"/>
    <property type="match status" value="3"/>
</dbReference>
<dbReference type="PANTHER" id="PTHR43584:SF3">
    <property type="entry name" value="BIFUNCTIONAL PROTEIN GLMU"/>
    <property type="match status" value="1"/>
</dbReference>
<evidence type="ECO:0000256" key="20">
    <source>
        <dbReference type="HAMAP-Rule" id="MF_01631"/>
    </source>
</evidence>
<feature type="binding site" evidence="20">
    <location>
        <begin position="78"/>
        <end position="79"/>
    </location>
    <ligand>
        <name>UDP-N-acetyl-alpha-D-glucosamine</name>
        <dbReference type="ChEBI" id="CHEBI:57705"/>
    </ligand>
</feature>
<feature type="binding site" evidence="20">
    <location>
        <position position="155"/>
    </location>
    <ligand>
        <name>UDP-N-acetyl-alpha-D-glucosamine</name>
        <dbReference type="ChEBI" id="CHEBI:57705"/>
    </ligand>
</feature>
<dbReference type="RefSeq" id="WP_166161241.1">
    <property type="nucleotide sequence ID" value="NZ_CP049740.1"/>
</dbReference>
<keyword evidence="6 20" id="KW-0963">Cytoplasm</keyword>
<feature type="binding site" evidence="20">
    <location>
        <position position="228"/>
    </location>
    <ligand>
        <name>UDP-N-acetyl-alpha-D-glucosamine</name>
        <dbReference type="ChEBI" id="CHEBI:57705"/>
    </ligand>
</feature>
<keyword evidence="12 20" id="KW-0133">Cell shape</keyword>
<evidence type="ECO:0000256" key="11">
    <source>
        <dbReference type="ARBA" id="ARBA00022842"/>
    </source>
</evidence>
<comment type="pathway">
    <text evidence="3 20">Nucleotide-sugar biosynthesis; UDP-N-acetyl-alpha-D-glucosamine biosynthesis; UDP-N-acetyl-alpha-D-glucosamine from N-acetyl-alpha-D-glucosamine 1-phosphate: step 1/1.</text>
</comment>
<evidence type="ECO:0000313" key="23">
    <source>
        <dbReference type="EMBL" id="QII81558.1"/>
    </source>
</evidence>
<feature type="binding site" evidence="20">
    <location>
        <position position="103"/>
    </location>
    <ligand>
        <name>Mg(2+)</name>
        <dbReference type="ChEBI" id="CHEBI:18420"/>
    </ligand>
</feature>
<dbReference type="KEGG" id="jar:G7057_03080"/>
<dbReference type="InterPro" id="IPR011004">
    <property type="entry name" value="Trimer_LpxA-like_sf"/>
</dbReference>
<keyword evidence="16 20" id="KW-0961">Cell wall biogenesis/degradation</keyword>
<evidence type="ECO:0000256" key="21">
    <source>
        <dbReference type="SAM" id="Coils"/>
    </source>
</evidence>
<evidence type="ECO:0000256" key="10">
    <source>
        <dbReference type="ARBA" id="ARBA00022737"/>
    </source>
</evidence>
<evidence type="ECO:0000256" key="15">
    <source>
        <dbReference type="ARBA" id="ARBA00023315"/>
    </source>
</evidence>
<dbReference type="UniPathway" id="UPA00113">
    <property type="reaction ID" value="UER00532"/>
</dbReference>
<evidence type="ECO:0000256" key="8">
    <source>
        <dbReference type="ARBA" id="ARBA00022695"/>
    </source>
</evidence>
<comment type="pathway">
    <text evidence="20">Bacterial outer membrane biogenesis; LPS lipid A biosynthesis.</text>
</comment>
<sequence>MTKRYAIVLAAGQGTRMKSKLYKVLHQVCGKAMVEHVIDQVEQAGVDKVVTIVGHGAEAVKETVGNRSDYVLQAEQLGTGHAVLQAKPAIGNEKGTTLVICGDTPLLTAETLQKLVDHHEAQQAKATVLSAHAENPFGYGRVIRNADQLVEKIVEQKDSSEEEAKVQEINTGTYVFDNEALFQALAQVKNENAQGEYYLPDVIEIIKAQGDIVSAYQMADMAEALGVNDRVALAEAATLMKNRINEKHMRNGVTIIDPNNTYIESEVVIGSDTIVEAGVSLKGQTVIGQECFIGAHSEIVDSTIGNFVKVTSSMIEQSQMADYSNIGPYSHIRPNSTIGEAVHIGNFVEVKNAVVGKDTKVGHLTYVGDADLGENINVGCGTVFVNYDGAKKHRSTIGDNSFIGCNVNIIAPVDVAKNAFLAAGSTITKDVPEGALGIARSRQENKKGYWGKLPASNNQKG</sequence>
<comment type="subunit">
    <text evidence="20">Homotrimer.</text>
</comment>
<evidence type="ECO:0000256" key="12">
    <source>
        <dbReference type="ARBA" id="ARBA00022960"/>
    </source>
</evidence>
<proteinExistence type="inferred from homology"/>
<keyword evidence="8 20" id="KW-0548">Nucleotidyltransferase</keyword>
<feature type="binding site" evidence="20">
    <location>
        <position position="228"/>
    </location>
    <ligand>
        <name>Mg(2+)</name>
        <dbReference type="ChEBI" id="CHEBI:18420"/>
    </ligand>
</feature>
<accession>A0A6G7K8I2</accession>
<dbReference type="GO" id="GO:0071555">
    <property type="term" value="P:cell wall organization"/>
    <property type="evidence" value="ECO:0007669"/>
    <property type="project" value="UniProtKB-KW"/>
</dbReference>
<keyword evidence="21" id="KW-0175">Coiled coil</keyword>
<dbReference type="InterPro" id="IPR005835">
    <property type="entry name" value="NTP_transferase_dom"/>
</dbReference>
<feature type="binding site" evidence="20">
    <location>
        <begin position="386"/>
        <end position="387"/>
    </location>
    <ligand>
        <name>acetyl-CoA</name>
        <dbReference type="ChEBI" id="CHEBI:57288"/>
    </ligand>
</feature>
<evidence type="ECO:0000256" key="19">
    <source>
        <dbReference type="ARBA" id="ARBA00049628"/>
    </source>
</evidence>
<evidence type="ECO:0000256" key="5">
    <source>
        <dbReference type="ARBA" id="ARBA00007947"/>
    </source>
</evidence>
<evidence type="ECO:0000256" key="17">
    <source>
        <dbReference type="ARBA" id="ARBA00048247"/>
    </source>
</evidence>
<dbReference type="SUPFAM" id="SSF51161">
    <property type="entry name" value="Trimeric LpxA-like enzymes"/>
    <property type="match status" value="1"/>
</dbReference>
<dbReference type="GO" id="GO:0009245">
    <property type="term" value="P:lipid A biosynthetic process"/>
    <property type="evidence" value="ECO:0007669"/>
    <property type="project" value="UniProtKB-UniRule"/>
</dbReference>
<dbReference type="InterPro" id="IPR038009">
    <property type="entry name" value="GlmU_C_LbH"/>
</dbReference>
<keyword evidence="15 20" id="KW-0012">Acyltransferase</keyword>
<dbReference type="PANTHER" id="PTHR43584">
    <property type="entry name" value="NUCLEOTIDYL TRANSFERASE"/>
    <property type="match status" value="1"/>
</dbReference>
<comment type="function">
    <text evidence="19 20">Catalyzes the last two sequential reactions in the de novo biosynthetic pathway for UDP-N-acetylglucosamine (UDP-GlcNAc). The C-terminal domain catalyzes the transfer of acetyl group from acetyl coenzyme A to glucosamine-1-phosphate (GlcN-1-P) to produce N-acetylglucosamine-1-phosphate (GlcNAc-1-P), which is converted into UDP-GlcNAc by the transfer of uridine 5-monophosphate (from uridine 5-triphosphate), a reaction catalyzed by the N-terminal domain.</text>
</comment>
<feature type="binding site" evidence="20">
    <location>
        <position position="423"/>
    </location>
    <ligand>
        <name>acetyl-CoA</name>
        <dbReference type="ChEBI" id="CHEBI:57288"/>
    </ligand>
</feature>
<feature type="binding site" evidence="20">
    <location>
        <position position="23"/>
    </location>
    <ligand>
        <name>UDP-N-acetyl-alpha-D-glucosamine</name>
        <dbReference type="ChEBI" id="CHEBI:57705"/>
    </ligand>
</feature>
<keyword evidence="10 20" id="KW-0677">Repeat</keyword>
<evidence type="ECO:0000259" key="22">
    <source>
        <dbReference type="Pfam" id="PF00483"/>
    </source>
</evidence>
<dbReference type="GO" id="GO:0005737">
    <property type="term" value="C:cytoplasm"/>
    <property type="evidence" value="ECO:0007669"/>
    <property type="project" value="UniProtKB-SubCell"/>
</dbReference>
<comment type="subcellular location">
    <subcellularLocation>
        <location evidence="1 20">Cytoplasm</location>
    </subcellularLocation>
</comment>
<dbReference type="GO" id="GO:0006048">
    <property type="term" value="P:UDP-N-acetylglucosamine biosynthetic process"/>
    <property type="evidence" value="ECO:0007669"/>
    <property type="project" value="UniProtKB-UniPathway"/>
</dbReference>
<dbReference type="PROSITE" id="PS00101">
    <property type="entry name" value="HEXAPEP_TRANSFERASES"/>
    <property type="match status" value="1"/>
</dbReference>
<protein>
    <recommendedName>
        <fullName evidence="20">Bifunctional protein GlmU</fullName>
    </recommendedName>
    <domain>
        <recommendedName>
            <fullName evidence="20">UDP-N-acetylglucosamine pyrophosphorylase</fullName>
            <ecNumber evidence="20">2.7.7.23</ecNumber>
        </recommendedName>
        <alternativeName>
            <fullName evidence="20">N-acetylglucosamine-1-phosphate uridyltransferase</fullName>
        </alternativeName>
    </domain>
    <domain>
        <recommendedName>
            <fullName evidence="20">Glucosamine-1-phosphate N-acetyltransferase</fullName>
            <ecNumber evidence="20">2.3.1.157</ecNumber>
        </recommendedName>
    </domain>
</protein>